<keyword evidence="6 9" id="KW-0133">Cell shape</keyword>
<dbReference type="PROSITE" id="PS51257">
    <property type="entry name" value="PROKAR_LIPOPROTEIN"/>
    <property type="match status" value="1"/>
</dbReference>
<feature type="chain" id="PRO_5045300428" evidence="10">
    <location>
        <begin position="23"/>
        <end position="234"/>
    </location>
</feature>
<evidence type="ECO:0000256" key="7">
    <source>
        <dbReference type="ARBA" id="ARBA00022984"/>
    </source>
</evidence>
<organism evidence="12 13">
    <name type="scientific">Methylopila henanensis</name>
    <dbReference type="NCBI Taxonomy" id="873516"/>
    <lineage>
        <taxon>Bacteria</taxon>
        <taxon>Pseudomonadati</taxon>
        <taxon>Pseudomonadota</taxon>
        <taxon>Alphaproteobacteria</taxon>
        <taxon>Hyphomicrobiales</taxon>
        <taxon>Methylopilaceae</taxon>
        <taxon>Methylopila</taxon>
    </lineage>
</organism>
<keyword evidence="5" id="KW-0378">Hydrolase</keyword>
<evidence type="ECO:0000256" key="2">
    <source>
        <dbReference type="ARBA" id="ARBA00005992"/>
    </source>
</evidence>
<comment type="similarity">
    <text evidence="2">Belongs to the YkuD family.</text>
</comment>
<dbReference type="InterPro" id="IPR005490">
    <property type="entry name" value="LD_TPept_cat_dom"/>
</dbReference>
<evidence type="ECO:0000256" key="3">
    <source>
        <dbReference type="ARBA" id="ARBA00022676"/>
    </source>
</evidence>
<dbReference type="PANTHER" id="PTHR30582">
    <property type="entry name" value="L,D-TRANSPEPTIDASE"/>
    <property type="match status" value="1"/>
</dbReference>
<dbReference type="Gene3D" id="2.40.440.10">
    <property type="entry name" value="L,D-transpeptidase catalytic domain-like"/>
    <property type="match status" value="1"/>
</dbReference>
<evidence type="ECO:0000256" key="9">
    <source>
        <dbReference type="PROSITE-ProRule" id="PRU01373"/>
    </source>
</evidence>
<evidence type="ECO:0000256" key="8">
    <source>
        <dbReference type="ARBA" id="ARBA00023316"/>
    </source>
</evidence>
<dbReference type="PROSITE" id="PS52029">
    <property type="entry name" value="LD_TPASE"/>
    <property type="match status" value="1"/>
</dbReference>
<sequence>MSRLPVLSRRAALLALMPMALAACATVKQPVSASRHDPATVARYGAMPDERFPLPATDISRVDAKWLRQLVAYDTYERPGTLVVDTRARYLYLVQEGGMAMRYGIGVGKAGLEFEGNARVGRKAEWPRWTPTRDMIAREPERYGPYAGGVEPGLDNPLGPRALYLFQGDRDTLFRIHGTSEPWSIGKAVSSGCIRLFNQDIIDLYARVPRDTPVVVLQDGPASLVEAPSDYGPV</sequence>
<dbReference type="Pfam" id="PF03734">
    <property type="entry name" value="YkuD"/>
    <property type="match status" value="1"/>
</dbReference>
<comment type="pathway">
    <text evidence="1 9">Cell wall biogenesis; peptidoglycan biosynthesis.</text>
</comment>
<evidence type="ECO:0000313" key="13">
    <source>
        <dbReference type="Proteomes" id="UP001597308"/>
    </source>
</evidence>
<evidence type="ECO:0000256" key="10">
    <source>
        <dbReference type="SAM" id="SignalP"/>
    </source>
</evidence>
<evidence type="ECO:0000256" key="5">
    <source>
        <dbReference type="ARBA" id="ARBA00022801"/>
    </source>
</evidence>
<evidence type="ECO:0000256" key="4">
    <source>
        <dbReference type="ARBA" id="ARBA00022679"/>
    </source>
</evidence>
<dbReference type="RefSeq" id="WP_378800580.1">
    <property type="nucleotide sequence ID" value="NZ_JBHUER010000010.1"/>
</dbReference>
<dbReference type="InterPro" id="IPR038063">
    <property type="entry name" value="Transpep_catalytic_dom"/>
</dbReference>
<keyword evidence="8 9" id="KW-0961">Cell wall biogenesis/degradation</keyword>
<comment type="caution">
    <text evidence="12">The sequence shown here is derived from an EMBL/GenBank/DDBJ whole genome shotgun (WGS) entry which is preliminary data.</text>
</comment>
<keyword evidence="7 9" id="KW-0573">Peptidoglycan synthesis</keyword>
<name>A0ABW4KEH9_9HYPH</name>
<feature type="active site" description="Proton donor/acceptor" evidence="9">
    <location>
        <position position="177"/>
    </location>
</feature>
<dbReference type="Proteomes" id="UP001597308">
    <property type="component" value="Unassembled WGS sequence"/>
</dbReference>
<evidence type="ECO:0000259" key="11">
    <source>
        <dbReference type="PROSITE" id="PS52029"/>
    </source>
</evidence>
<keyword evidence="3" id="KW-0328">Glycosyltransferase</keyword>
<keyword evidence="12" id="KW-0012">Acyltransferase</keyword>
<accession>A0ABW4KEH9</accession>
<dbReference type="CDD" id="cd16913">
    <property type="entry name" value="YkuD_like"/>
    <property type="match status" value="1"/>
</dbReference>
<feature type="active site" description="Nucleophile" evidence="9">
    <location>
        <position position="193"/>
    </location>
</feature>
<reference evidence="13" key="1">
    <citation type="journal article" date="2019" name="Int. J. Syst. Evol. Microbiol.">
        <title>The Global Catalogue of Microorganisms (GCM) 10K type strain sequencing project: providing services to taxonomists for standard genome sequencing and annotation.</title>
        <authorList>
            <consortium name="The Broad Institute Genomics Platform"/>
            <consortium name="The Broad Institute Genome Sequencing Center for Infectious Disease"/>
            <person name="Wu L."/>
            <person name="Ma J."/>
        </authorList>
    </citation>
    <scope>NUCLEOTIDE SEQUENCE [LARGE SCALE GENOMIC DNA]</scope>
    <source>
        <strain evidence="13">KCTC 23707</strain>
    </source>
</reference>
<protein>
    <submittedName>
        <fullName evidence="12">L,D-transpeptidase</fullName>
        <ecNumber evidence="12">2.3.2.-</ecNumber>
    </submittedName>
</protein>
<evidence type="ECO:0000256" key="1">
    <source>
        <dbReference type="ARBA" id="ARBA00004752"/>
    </source>
</evidence>
<gene>
    <name evidence="12" type="ORF">ACFSCV_16100</name>
</gene>
<evidence type="ECO:0000256" key="6">
    <source>
        <dbReference type="ARBA" id="ARBA00022960"/>
    </source>
</evidence>
<feature type="domain" description="L,D-TPase catalytic" evidence="11">
    <location>
        <begin position="80"/>
        <end position="217"/>
    </location>
</feature>
<proteinExistence type="inferred from homology"/>
<dbReference type="EC" id="2.3.2.-" evidence="12"/>
<dbReference type="PANTHER" id="PTHR30582:SF24">
    <property type="entry name" value="L,D-TRANSPEPTIDASE ERFK_SRFK-RELATED"/>
    <property type="match status" value="1"/>
</dbReference>
<keyword evidence="13" id="KW-1185">Reference proteome</keyword>
<feature type="signal peptide" evidence="10">
    <location>
        <begin position="1"/>
        <end position="22"/>
    </location>
</feature>
<dbReference type="EMBL" id="JBHUER010000010">
    <property type="protein sequence ID" value="MFD1704530.1"/>
    <property type="molecule type" value="Genomic_DNA"/>
</dbReference>
<keyword evidence="4 12" id="KW-0808">Transferase</keyword>
<dbReference type="GO" id="GO:0016746">
    <property type="term" value="F:acyltransferase activity"/>
    <property type="evidence" value="ECO:0007669"/>
    <property type="project" value="UniProtKB-KW"/>
</dbReference>
<evidence type="ECO:0000313" key="12">
    <source>
        <dbReference type="EMBL" id="MFD1704530.1"/>
    </source>
</evidence>
<dbReference type="SUPFAM" id="SSF141523">
    <property type="entry name" value="L,D-transpeptidase catalytic domain-like"/>
    <property type="match status" value="1"/>
</dbReference>
<keyword evidence="10" id="KW-0732">Signal</keyword>
<dbReference type="InterPro" id="IPR050979">
    <property type="entry name" value="LD-transpeptidase"/>
</dbReference>